<gene>
    <name evidence="2" type="ORF">ABIE19_001132</name>
</gene>
<reference evidence="2 3" key="1">
    <citation type="submission" date="2024-06" db="EMBL/GenBank/DDBJ databases">
        <title>Sorghum-associated microbial communities from plants grown in Nebraska, USA.</title>
        <authorList>
            <person name="Schachtman D."/>
        </authorList>
    </citation>
    <scope>NUCLEOTIDE SEQUENCE [LARGE SCALE GENOMIC DNA]</scope>
    <source>
        <strain evidence="2 3">2814</strain>
    </source>
</reference>
<name>A0ABV2RA84_9CAUL</name>
<keyword evidence="1" id="KW-1133">Transmembrane helix</keyword>
<evidence type="ECO:0000313" key="2">
    <source>
        <dbReference type="EMBL" id="MET4683223.1"/>
    </source>
</evidence>
<keyword evidence="1" id="KW-0472">Membrane</keyword>
<accession>A0ABV2RA84</accession>
<evidence type="ECO:0000256" key="1">
    <source>
        <dbReference type="SAM" id="Phobius"/>
    </source>
</evidence>
<keyword evidence="3" id="KW-1185">Reference proteome</keyword>
<comment type="caution">
    <text evidence="2">The sequence shown here is derived from an EMBL/GenBank/DDBJ whole genome shotgun (WGS) entry which is preliminary data.</text>
</comment>
<feature type="transmembrane region" description="Helical" evidence="1">
    <location>
        <begin position="52"/>
        <end position="71"/>
    </location>
</feature>
<sequence length="81" mass="8868">MGRRPPVWWPEVINLPRTTTILALGFLAGNVLLLPVIALIGRHVPAPYEPAVLTVTSLFKDGMLLILGFYFGRNQPGEAEA</sequence>
<protein>
    <submittedName>
        <fullName evidence="2">Uncharacterized protein</fullName>
    </submittedName>
</protein>
<keyword evidence="1" id="KW-0812">Transmembrane</keyword>
<organism evidence="2 3">
    <name type="scientific">Brevundimonas faecalis</name>
    <dbReference type="NCBI Taxonomy" id="947378"/>
    <lineage>
        <taxon>Bacteria</taxon>
        <taxon>Pseudomonadati</taxon>
        <taxon>Pseudomonadota</taxon>
        <taxon>Alphaproteobacteria</taxon>
        <taxon>Caulobacterales</taxon>
        <taxon>Caulobacteraceae</taxon>
        <taxon>Brevundimonas</taxon>
    </lineage>
</organism>
<dbReference type="EMBL" id="JBEPTF010000001">
    <property type="protein sequence ID" value="MET4683223.1"/>
    <property type="molecule type" value="Genomic_DNA"/>
</dbReference>
<feature type="transmembrane region" description="Helical" evidence="1">
    <location>
        <begin position="20"/>
        <end position="40"/>
    </location>
</feature>
<dbReference type="Proteomes" id="UP001549313">
    <property type="component" value="Unassembled WGS sequence"/>
</dbReference>
<proteinExistence type="predicted"/>
<evidence type="ECO:0000313" key="3">
    <source>
        <dbReference type="Proteomes" id="UP001549313"/>
    </source>
</evidence>
<dbReference type="RefSeq" id="WP_354088152.1">
    <property type="nucleotide sequence ID" value="NZ_JBEPTF010000001.1"/>
</dbReference>